<protein>
    <recommendedName>
        <fullName evidence="1">AAA+ ATPase domain-containing protein</fullName>
    </recommendedName>
</protein>
<keyword evidence="3" id="KW-1185">Reference proteome</keyword>
<dbReference type="OrthoDB" id="5171766at2"/>
<dbReference type="RefSeq" id="WP_121007097.1">
    <property type="nucleotide sequence ID" value="NZ_RBXO01000001.1"/>
</dbReference>
<name>A0A495W199_9PSEU</name>
<evidence type="ECO:0000313" key="2">
    <source>
        <dbReference type="EMBL" id="RKT55396.1"/>
    </source>
</evidence>
<organism evidence="2 3">
    <name type="scientific">Saccharothrix australiensis</name>
    <dbReference type="NCBI Taxonomy" id="2072"/>
    <lineage>
        <taxon>Bacteria</taxon>
        <taxon>Bacillati</taxon>
        <taxon>Actinomycetota</taxon>
        <taxon>Actinomycetes</taxon>
        <taxon>Pseudonocardiales</taxon>
        <taxon>Pseudonocardiaceae</taxon>
        <taxon>Saccharothrix</taxon>
    </lineage>
</organism>
<dbReference type="InterPro" id="IPR003593">
    <property type="entry name" value="AAA+_ATPase"/>
</dbReference>
<dbReference type="InterPro" id="IPR027417">
    <property type="entry name" value="P-loop_NTPase"/>
</dbReference>
<accession>A0A495W199</accession>
<feature type="domain" description="AAA+ ATPase" evidence="1">
    <location>
        <begin position="82"/>
        <end position="261"/>
    </location>
</feature>
<dbReference type="SUPFAM" id="SSF52540">
    <property type="entry name" value="P-loop containing nucleoside triphosphate hydrolases"/>
    <property type="match status" value="1"/>
</dbReference>
<evidence type="ECO:0000259" key="1">
    <source>
        <dbReference type="SMART" id="SM00382"/>
    </source>
</evidence>
<evidence type="ECO:0000313" key="3">
    <source>
        <dbReference type="Proteomes" id="UP000282084"/>
    </source>
</evidence>
<dbReference type="Gene3D" id="3.40.50.300">
    <property type="entry name" value="P-loop containing nucleotide triphosphate hydrolases"/>
    <property type="match status" value="1"/>
</dbReference>
<reference evidence="2 3" key="1">
    <citation type="submission" date="2018-10" db="EMBL/GenBank/DDBJ databases">
        <title>Sequencing the genomes of 1000 actinobacteria strains.</title>
        <authorList>
            <person name="Klenk H.-P."/>
        </authorList>
    </citation>
    <scope>NUCLEOTIDE SEQUENCE [LARGE SCALE GENOMIC DNA]</scope>
    <source>
        <strain evidence="2 3">DSM 43800</strain>
    </source>
</reference>
<comment type="caution">
    <text evidence="2">The sequence shown here is derived from an EMBL/GenBank/DDBJ whole genome shotgun (WGS) entry which is preliminary data.</text>
</comment>
<dbReference type="EMBL" id="RBXO01000001">
    <property type="protein sequence ID" value="RKT55396.1"/>
    <property type="molecule type" value="Genomic_DNA"/>
</dbReference>
<dbReference type="AlphaFoldDB" id="A0A495W199"/>
<proteinExistence type="predicted"/>
<gene>
    <name evidence="2" type="ORF">C8E97_4064</name>
</gene>
<sequence>MTAPTTGPRVRCPVCLDQFDWREDELWATTDEVGRYELVDLSAVNDPVKRRDMRRGCYQRCPNPSDDTEPHHLPASYLDYGPPLVVGLVGRSGSGKTHLLTSVIAELERGGLQGCGVSARAMDLQLHQRFETEQLRRLERAEELPGTRHGLSGFASVMTLTSAAGTRPVTFFDISGEDFLEGGEDLGRTARFVIGVDALLFVETPEHALGIRNHEPESTEGANKPFQNVLSRLSDLGMVDRTPAALVLNKSDRLRYLPPVDRWIRRDDDGVLDADAMLEESRDVYGFLHQHGAHSSLSPFHEFPLCTLHFASATGAEPVDRKFVRGVRPMRVLRPLIALLAMTGVLAGPEARKVGRWHVQTR</sequence>
<dbReference type="SMART" id="SM00382">
    <property type="entry name" value="AAA"/>
    <property type="match status" value="1"/>
</dbReference>
<dbReference type="Proteomes" id="UP000282084">
    <property type="component" value="Unassembled WGS sequence"/>
</dbReference>